<dbReference type="EMBL" id="BMXY01000001">
    <property type="protein sequence ID" value="GGZ60087.1"/>
    <property type="molecule type" value="Genomic_DNA"/>
</dbReference>
<gene>
    <name evidence="1" type="ORF">GCM10008101_12400</name>
</gene>
<reference evidence="2" key="1">
    <citation type="journal article" date="2019" name="Int. J. Syst. Evol. Microbiol.">
        <title>The Global Catalogue of Microorganisms (GCM) 10K type strain sequencing project: providing services to taxonomists for standard genome sequencing and annotation.</title>
        <authorList>
            <consortium name="The Broad Institute Genomics Platform"/>
            <consortium name="The Broad Institute Genome Sequencing Center for Infectious Disease"/>
            <person name="Wu L."/>
            <person name="Ma J."/>
        </authorList>
    </citation>
    <scope>NUCLEOTIDE SEQUENCE [LARGE SCALE GENOMIC DNA]</scope>
    <source>
        <strain evidence="2">KCTC 22558</strain>
    </source>
</reference>
<organism evidence="1 2">
    <name type="scientific">Cognatilysobacter xinjiangensis</name>
    <dbReference type="NCBI Taxonomy" id="546892"/>
    <lineage>
        <taxon>Bacteria</taxon>
        <taxon>Pseudomonadati</taxon>
        <taxon>Pseudomonadota</taxon>
        <taxon>Gammaproteobacteria</taxon>
        <taxon>Lysobacterales</taxon>
        <taxon>Lysobacteraceae</taxon>
        <taxon>Cognatilysobacter</taxon>
    </lineage>
</organism>
<sequence>MHIEINHDRNINHDESVERHVRQALDTALSRFSGQVTRVEVHLHDKNADKKGGNDKHCLLEAKVEGRPPLAASDEADTLAAAISGAAKKLQRRLDTDLGRLH</sequence>
<dbReference type="InterPro" id="IPR036567">
    <property type="entry name" value="RHF-like"/>
</dbReference>
<dbReference type="Pfam" id="PF02482">
    <property type="entry name" value="Ribosomal_S30AE"/>
    <property type="match status" value="1"/>
</dbReference>
<evidence type="ECO:0000313" key="2">
    <source>
        <dbReference type="Proteomes" id="UP000643403"/>
    </source>
</evidence>
<dbReference type="Gene3D" id="3.30.160.100">
    <property type="entry name" value="Ribosome hibernation promotion factor-like"/>
    <property type="match status" value="1"/>
</dbReference>
<evidence type="ECO:0000313" key="1">
    <source>
        <dbReference type="EMBL" id="GGZ60087.1"/>
    </source>
</evidence>
<dbReference type="InterPro" id="IPR003489">
    <property type="entry name" value="RHF/RaiA"/>
</dbReference>
<protein>
    <recommendedName>
        <fullName evidence="3">Sigma 54 modulation protein / S30EA ribosomal protein</fullName>
    </recommendedName>
</protein>
<dbReference type="Proteomes" id="UP000643403">
    <property type="component" value="Unassembled WGS sequence"/>
</dbReference>
<dbReference type="RefSeq" id="WP_189447855.1">
    <property type="nucleotide sequence ID" value="NZ_BMXY01000001.1"/>
</dbReference>
<name>A0ABQ3BZ85_9GAMM</name>
<accession>A0ABQ3BZ85</accession>
<keyword evidence="2" id="KW-1185">Reference proteome</keyword>
<proteinExistence type="predicted"/>
<dbReference type="SUPFAM" id="SSF69754">
    <property type="entry name" value="Ribosome binding protein Y (YfiA homologue)"/>
    <property type="match status" value="1"/>
</dbReference>
<comment type="caution">
    <text evidence="1">The sequence shown here is derived from an EMBL/GenBank/DDBJ whole genome shotgun (WGS) entry which is preliminary data.</text>
</comment>
<evidence type="ECO:0008006" key="3">
    <source>
        <dbReference type="Google" id="ProtNLM"/>
    </source>
</evidence>